<feature type="compositionally biased region" description="Low complexity" evidence="1">
    <location>
        <begin position="81"/>
        <end position="96"/>
    </location>
</feature>
<sequence length="241" mass="26974">MSDHVQRLRLVDNERFNKLLSTLEQVAERKKIVDIAKNSREEDEFVESYHDVLQSVKNKSGQAGTDIVNYMHKKRKLREMGTAAAPAPPAAEAGGEPNPPTGVGSRNSVAASRNLIEGFLKRNGVTRTSKGVKSGSKSINVSYEDLLYDLTHNGKSDGNLTQREETERLKFLNSVKMPGSFIRNDRIRKNYMRQKANVSDNSGGESSRETPQIHRAPRRRASSTLSSGRLRGREFIVDDYV</sequence>
<dbReference type="Proteomes" id="UP001152795">
    <property type="component" value="Unassembled WGS sequence"/>
</dbReference>
<feature type="compositionally biased region" description="Polar residues" evidence="1">
    <location>
        <begin position="196"/>
        <end position="205"/>
    </location>
</feature>
<organism evidence="2 3">
    <name type="scientific">Paramuricea clavata</name>
    <name type="common">Red gorgonian</name>
    <name type="synonym">Violescent sea-whip</name>
    <dbReference type="NCBI Taxonomy" id="317549"/>
    <lineage>
        <taxon>Eukaryota</taxon>
        <taxon>Metazoa</taxon>
        <taxon>Cnidaria</taxon>
        <taxon>Anthozoa</taxon>
        <taxon>Octocorallia</taxon>
        <taxon>Malacalcyonacea</taxon>
        <taxon>Plexauridae</taxon>
        <taxon>Paramuricea</taxon>
    </lineage>
</organism>
<feature type="region of interest" description="Disordered" evidence="1">
    <location>
        <begin position="195"/>
        <end position="227"/>
    </location>
</feature>
<gene>
    <name evidence="2" type="ORF">PACLA_8A008183</name>
</gene>
<comment type="caution">
    <text evidence="2">The sequence shown here is derived from an EMBL/GenBank/DDBJ whole genome shotgun (WGS) entry which is preliminary data.</text>
</comment>
<protein>
    <submittedName>
        <fullName evidence="2">Uncharacterized protein</fullName>
    </submittedName>
</protein>
<evidence type="ECO:0000256" key="1">
    <source>
        <dbReference type="SAM" id="MobiDB-lite"/>
    </source>
</evidence>
<dbReference type="AlphaFoldDB" id="A0A6S7J7B9"/>
<reference evidence="2" key="1">
    <citation type="submission" date="2020-04" db="EMBL/GenBank/DDBJ databases">
        <authorList>
            <person name="Alioto T."/>
            <person name="Alioto T."/>
            <person name="Gomez Garrido J."/>
        </authorList>
    </citation>
    <scope>NUCLEOTIDE SEQUENCE</scope>
    <source>
        <strain evidence="2">A484AB</strain>
    </source>
</reference>
<feature type="region of interest" description="Disordered" evidence="1">
    <location>
        <begin position="78"/>
        <end position="107"/>
    </location>
</feature>
<evidence type="ECO:0000313" key="2">
    <source>
        <dbReference type="EMBL" id="CAB4025874.1"/>
    </source>
</evidence>
<name>A0A6S7J7B9_PARCT</name>
<keyword evidence="3" id="KW-1185">Reference proteome</keyword>
<accession>A0A6S7J7B9</accession>
<proteinExistence type="predicted"/>
<evidence type="ECO:0000313" key="3">
    <source>
        <dbReference type="Proteomes" id="UP001152795"/>
    </source>
</evidence>
<dbReference type="EMBL" id="CACRXK020013869">
    <property type="protein sequence ID" value="CAB4025874.1"/>
    <property type="molecule type" value="Genomic_DNA"/>
</dbReference>